<evidence type="ECO:0000256" key="1">
    <source>
        <dbReference type="ARBA" id="ARBA00004651"/>
    </source>
</evidence>
<feature type="transmembrane region" description="Helical" evidence="8">
    <location>
        <begin position="125"/>
        <end position="143"/>
    </location>
</feature>
<dbReference type="AlphaFoldDB" id="A0AAW6TWM4"/>
<dbReference type="PANTHER" id="PTHR30472">
    <property type="entry name" value="FERRIC ENTEROBACTIN TRANSPORT SYSTEM PERMEASE PROTEIN"/>
    <property type="match status" value="1"/>
</dbReference>
<feature type="transmembrane region" description="Helical" evidence="8">
    <location>
        <begin position="94"/>
        <end position="119"/>
    </location>
</feature>
<dbReference type="PANTHER" id="PTHR30472:SF25">
    <property type="entry name" value="ABC TRANSPORTER PERMEASE PROTEIN MJ0876-RELATED"/>
    <property type="match status" value="1"/>
</dbReference>
<dbReference type="GO" id="GO:0022857">
    <property type="term" value="F:transmembrane transporter activity"/>
    <property type="evidence" value="ECO:0007669"/>
    <property type="project" value="InterPro"/>
</dbReference>
<keyword evidence="3" id="KW-0813">Transport</keyword>
<dbReference type="CDD" id="cd06550">
    <property type="entry name" value="TM_ABC_iron-siderophores_like"/>
    <property type="match status" value="1"/>
</dbReference>
<keyword evidence="4" id="KW-1003">Cell membrane</keyword>
<keyword evidence="5 8" id="KW-0812">Transmembrane</keyword>
<reference evidence="9" key="1">
    <citation type="submission" date="2023-05" db="EMBL/GenBank/DDBJ databases">
        <title>Anaerotaeda fermentans gen. nov., sp. nov., a novel anaerobic planctomycete of the new family within the order Sedimentisphaerales isolated from Taman Peninsula, Russia.</title>
        <authorList>
            <person name="Khomyakova M.A."/>
            <person name="Merkel A.Y."/>
            <person name="Slobodkin A.I."/>
        </authorList>
    </citation>
    <scope>NUCLEOTIDE SEQUENCE</scope>
    <source>
        <strain evidence="9">M17dextr</strain>
    </source>
</reference>
<dbReference type="SUPFAM" id="SSF81345">
    <property type="entry name" value="ABC transporter involved in vitamin B12 uptake, BtuC"/>
    <property type="match status" value="1"/>
</dbReference>
<proteinExistence type="inferred from homology"/>
<evidence type="ECO:0000256" key="3">
    <source>
        <dbReference type="ARBA" id="ARBA00022448"/>
    </source>
</evidence>
<feature type="transmembrane region" description="Helical" evidence="8">
    <location>
        <begin position="67"/>
        <end position="87"/>
    </location>
</feature>
<evidence type="ECO:0000313" key="9">
    <source>
        <dbReference type="EMBL" id="MDI6449822.1"/>
    </source>
</evidence>
<keyword evidence="7 8" id="KW-0472">Membrane</keyword>
<dbReference type="Gene3D" id="1.10.3470.10">
    <property type="entry name" value="ABC transporter involved in vitamin B12 uptake, BtuC"/>
    <property type="match status" value="1"/>
</dbReference>
<organism evidence="9 10">
    <name type="scientific">Anaerobaca lacustris</name>
    <dbReference type="NCBI Taxonomy" id="3044600"/>
    <lineage>
        <taxon>Bacteria</taxon>
        <taxon>Pseudomonadati</taxon>
        <taxon>Planctomycetota</taxon>
        <taxon>Phycisphaerae</taxon>
        <taxon>Sedimentisphaerales</taxon>
        <taxon>Anaerobacaceae</taxon>
        <taxon>Anaerobaca</taxon>
    </lineage>
</organism>
<comment type="subcellular location">
    <subcellularLocation>
        <location evidence="1">Cell membrane</location>
        <topology evidence="1">Multi-pass membrane protein</topology>
    </subcellularLocation>
</comment>
<dbReference type="InterPro" id="IPR000522">
    <property type="entry name" value="ABC_transptr_permease_BtuC"/>
</dbReference>
<feature type="transmembrane region" description="Helical" evidence="8">
    <location>
        <begin position="199"/>
        <end position="223"/>
    </location>
</feature>
<dbReference type="GO" id="GO:0005886">
    <property type="term" value="C:plasma membrane"/>
    <property type="evidence" value="ECO:0007669"/>
    <property type="project" value="UniProtKB-SubCell"/>
</dbReference>
<comment type="caution">
    <text evidence="9">The sequence shown here is derived from an EMBL/GenBank/DDBJ whole genome shotgun (WGS) entry which is preliminary data.</text>
</comment>
<feature type="transmembrane region" description="Helical" evidence="8">
    <location>
        <begin position="155"/>
        <end position="176"/>
    </location>
</feature>
<feature type="transmembrane region" description="Helical" evidence="8">
    <location>
        <begin position="244"/>
        <end position="271"/>
    </location>
</feature>
<evidence type="ECO:0000256" key="5">
    <source>
        <dbReference type="ARBA" id="ARBA00022692"/>
    </source>
</evidence>
<feature type="transmembrane region" description="Helical" evidence="8">
    <location>
        <begin position="286"/>
        <end position="304"/>
    </location>
</feature>
<gene>
    <name evidence="9" type="ORF">QJ522_12255</name>
</gene>
<name>A0AAW6TWM4_9BACT</name>
<keyword evidence="10" id="KW-1185">Reference proteome</keyword>
<dbReference type="Pfam" id="PF01032">
    <property type="entry name" value="FecCD"/>
    <property type="match status" value="1"/>
</dbReference>
<keyword evidence="6 8" id="KW-1133">Transmembrane helix</keyword>
<dbReference type="EMBL" id="JASCXX010000013">
    <property type="protein sequence ID" value="MDI6449822.1"/>
    <property type="molecule type" value="Genomic_DNA"/>
</dbReference>
<dbReference type="Proteomes" id="UP001431776">
    <property type="component" value="Unassembled WGS sequence"/>
</dbReference>
<evidence type="ECO:0000256" key="2">
    <source>
        <dbReference type="ARBA" id="ARBA00007935"/>
    </source>
</evidence>
<evidence type="ECO:0000313" key="10">
    <source>
        <dbReference type="Proteomes" id="UP001431776"/>
    </source>
</evidence>
<evidence type="ECO:0000256" key="6">
    <source>
        <dbReference type="ARBA" id="ARBA00022989"/>
    </source>
</evidence>
<accession>A0AAW6TWM4</accession>
<sequence length="343" mass="35797">MQSLLSPRTLLTRTLAAIALLLLVMVACSLVGTEPVSIKAALAGPGPSGSPNPDYEILLRVRVPRILLAAIVGAALAGAGVVFQAVLRNPLADPYILGVSSGAGLGAMLAVISGINWTLWGRSPIAVFAFVGALGTVWLVWAIGRITGRFHVTGLLLAGVVVNACFSAIIMFLTSISKSQDVYATVFWLMGNMAEEDAFVLWASGGCVAAGLVALFFLSAALNAISFGQTDARSMGIHVERVQFVALAVSAFVTAVAVSLSGLIGFVGLIVPHAVRLVVGPDHRQLLPLSSILGAVFLVTADTIARRIIAPAQLPVGVITAMLGGPFFLILLMRYNRKVCWLS</sequence>
<evidence type="ECO:0000256" key="7">
    <source>
        <dbReference type="ARBA" id="ARBA00023136"/>
    </source>
</evidence>
<protein>
    <submittedName>
        <fullName evidence="9">Iron ABC transporter permease</fullName>
    </submittedName>
</protein>
<dbReference type="InterPro" id="IPR037294">
    <property type="entry name" value="ABC_BtuC-like"/>
</dbReference>
<comment type="similarity">
    <text evidence="2">Belongs to the binding-protein-dependent transport system permease family. FecCD subfamily.</text>
</comment>
<dbReference type="RefSeq" id="WP_349245230.1">
    <property type="nucleotide sequence ID" value="NZ_JASCXX010000013.1"/>
</dbReference>
<feature type="transmembrane region" description="Helical" evidence="8">
    <location>
        <begin position="316"/>
        <end position="335"/>
    </location>
</feature>
<dbReference type="FunFam" id="1.10.3470.10:FF:000001">
    <property type="entry name" value="Vitamin B12 ABC transporter permease BtuC"/>
    <property type="match status" value="1"/>
</dbReference>
<evidence type="ECO:0000256" key="4">
    <source>
        <dbReference type="ARBA" id="ARBA00022475"/>
    </source>
</evidence>
<evidence type="ECO:0000256" key="8">
    <source>
        <dbReference type="SAM" id="Phobius"/>
    </source>
</evidence>